<dbReference type="InterPro" id="IPR048020">
    <property type="entry name" value="Transpos_IS3"/>
</dbReference>
<dbReference type="NCBIfam" id="NF033516">
    <property type="entry name" value="transpos_IS3"/>
    <property type="match status" value="1"/>
</dbReference>
<evidence type="ECO:0000313" key="3">
    <source>
        <dbReference type="Proteomes" id="UP000649232"/>
    </source>
</evidence>
<dbReference type="EMBL" id="JAEILT010000009">
    <property type="protein sequence ID" value="MBJ2136283.1"/>
    <property type="molecule type" value="Genomic_DNA"/>
</dbReference>
<sequence>EKYTFIKSRLNVYRVNTMCRVLNVHRSGFYAWLKEPQSKAEKANLRLLKQIQASYVQSGGVYGSPRITHELRRLGETCGENRVAKLMKQAKLKADIGYKRRYFKSSTPHIAADNHLQQQFVVCEPDTAWVSDITYIKTYERWLYLAVVLGLFSRKVIGWSMQQTMTSDIVIKALLMSVWRRPKAKDVIVHSDQGSQYASGDYLDFLAAHNLIPSMSRRGHCLDNAVAESFFHWLKTERVKRKVYATRSEAKADLFDYIEVFYNRTRLHSHLGHVSPDEYENTYSQAS</sequence>
<dbReference type="Pfam" id="PF13333">
    <property type="entry name" value="rve_2"/>
    <property type="match status" value="1"/>
</dbReference>
<dbReference type="Gene3D" id="3.30.420.10">
    <property type="entry name" value="Ribonuclease H-like superfamily/Ribonuclease H"/>
    <property type="match status" value="1"/>
</dbReference>
<protein>
    <submittedName>
        <fullName evidence="2">IS3 family transposase</fullName>
    </submittedName>
</protein>
<dbReference type="InterPro" id="IPR036397">
    <property type="entry name" value="RNaseH_sf"/>
</dbReference>
<organism evidence="2 3">
    <name type="scientific">Paraglaciecola chathamensis</name>
    <dbReference type="NCBI Taxonomy" id="368405"/>
    <lineage>
        <taxon>Bacteria</taxon>
        <taxon>Pseudomonadati</taxon>
        <taxon>Pseudomonadota</taxon>
        <taxon>Gammaproteobacteria</taxon>
        <taxon>Alteromonadales</taxon>
        <taxon>Alteromonadaceae</taxon>
        <taxon>Paraglaciecola</taxon>
    </lineage>
</organism>
<proteinExistence type="predicted"/>
<accession>A0ABS0WCU1</accession>
<dbReference type="SUPFAM" id="SSF53098">
    <property type="entry name" value="Ribonuclease H-like"/>
    <property type="match status" value="1"/>
</dbReference>
<feature type="domain" description="Integrase catalytic" evidence="1">
    <location>
        <begin position="121"/>
        <end position="283"/>
    </location>
</feature>
<reference evidence="2 3" key="1">
    <citation type="submission" date="2020-12" db="EMBL/GenBank/DDBJ databases">
        <title>Draft genome sequences of nine environmental bacterial isolates colonizing plastic.</title>
        <authorList>
            <person name="Borre I."/>
            <person name="Sonnenschein E.C."/>
        </authorList>
    </citation>
    <scope>NUCLEOTIDE SEQUENCE [LARGE SCALE GENOMIC DNA]</scope>
    <source>
        <strain evidence="2 3">IB30</strain>
    </source>
</reference>
<dbReference type="InterPro" id="IPR001584">
    <property type="entry name" value="Integrase_cat-core"/>
</dbReference>
<comment type="caution">
    <text evidence="2">The sequence shown here is derived from an EMBL/GenBank/DDBJ whole genome shotgun (WGS) entry which is preliminary data.</text>
</comment>
<dbReference type="Pfam" id="PF00665">
    <property type="entry name" value="rve"/>
    <property type="match status" value="1"/>
</dbReference>
<dbReference type="Pfam" id="PF13276">
    <property type="entry name" value="HTH_21"/>
    <property type="match status" value="1"/>
</dbReference>
<name>A0ABS0WCU1_9ALTE</name>
<dbReference type="PROSITE" id="PS50994">
    <property type="entry name" value="INTEGRASE"/>
    <property type="match status" value="1"/>
</dbReference>
<dbReference type="InterPro" id="IPR050900">
    <property type="entry name" value="Transposase_IS3/IS150/IS904"/>
</dbReference>
<feature type="non-terminal residue" evidence="2">
    <location>
        <position position="1"/>
    </location>
</feature>
<dbReference type="InterPro" id="IPR025948">
    <property type="entry name" value="HTH-like_dom"/>
</dbReference>
<dbReference type="RefSeq" id="WP_198824223.1">
    <property type="nucleotide sequence ID" value="NZ_JAEILT010000009.1"/>
</dbReference>
<dbReference type="PANTHER" id="PTHR46889">
    <property type="entry name" value="TRANSPOSASE INSF FOR INSERTION SEQUENCE IS3B-RELATED"/>
    <property type="match status" value="1"/>
</dbReference>
<evidence type="ECO:0000313" key="2">
    <source>
        <dbReference type="EMBL" id="MBJ2136283.1"/>
    </source>
</evidence>
<dbReference type="InterPro" id="IPR012337">
    <property type="entry name" value="RNaseH-like_sf"/>
</dbReference>
<dbReference type="Proteomes" id="UP000649232">
    <property type="component" value="Unassembled WGS sequence"/>
</dbReference>
<dbReference type="PANTHER" id="PTHR46889:SF4">
    <property type="entry name" value="TRANSPOSASE INSO FOR INSERTION SEQUENCE ELEMENT IS911B-RELATED"/>
    <property type="match status" value="1"/>
</dbReference>
<evidence type="ECO:0000259" key="1">
    <source>
        <dbReference type="PROSITE" id="PS50994"/>
    </source>
</evidence>
<gene>
    <name evidence="2" type="ORF">JEU11_07450</name>
</gene>